<sequence length="448" mass="51648">MIRIADIQDKMLHLVGWKQSYDLSDITLSSNLTQTESGMYFQQIHPLLTLDNLRSIAPDFQNYNWQVHNVNKAYKSGEVVHVEGSLYKALKDVPAETDILDTDYWCETNPFSEWLEEKTKASIVKLVNKFINTKLAGKATKSLIENKTLFDGTSRLTNLTSNRHRFVGFEINTIRSKGVTVKIDKIGLQFTKPGKYKIFIMHSSNDAPIYIMEFERLRKNASLEWFTPKEDILLPYESVYTDAGGSWYIGYFQSDLPDGSQAINRDRDWSTGPCKACSRSEFIAWQAWSKYIEIHPFYLSEDNIQAVHFNDDFNEDFEKQQIHMWDPEIMNYTYDCNYGINLEVSAYCDLTDFIIKQRAMFQDVLAKQVAIDFLREFAYNPNVRTNRHSINASKLDILTELDGDANSMRQSGLSYELDIALKALSISTQGLDRVCLPCVNNGIKYRSI</sequence>
<name>A0A8S5NZ70_9CAUD</name>
<proteinExistence type="predicted"/>
<dbReference type="EMBL" id="BK015286">
    <property type="protein sequence ID" value="DAD99506.1"/>
    <property type="molecule type" value="Genomic_DNA"/>
</dbReference>
<evidence type="ECO:0000313" key="1">
    <source>
        <dbReference type="EMBL" id="DAD99506.1"/>
    </source>
</evidence>
<protein>
    <submittedName>
        <fullName evidence="1">Uncharacterized protein</fullName>
    </submittedName>
</protein>
<accession>A0A8S5NZ70</accession>
<organism evidence="1">
    <name type="scientific">Myoviridae sp. cts9u10</name>
    <dbReference type="NCBI Taxonomy" id="2825187"/>
    <lineage>
        <taxon>Viruses</taxon>
        <taxon>Duplodnaviria</taxon>
        <taxon>Heunggongvirae</taxon>
        <taxon>Uroviricota</taxon>
        <taxon>Caudoviricetes</taxon>
    </lineage>
</organism>
<reference evidence="1" key="1">
    <citation type="journal article" date="2021" name="Proc. Natl. Acad. Sci. U.S.A.">
        <title>A Catalog of Tens of Thousands of Viruses from Human Metagenomes Reveals Hidden Associations with Chronic Diseases.</title>
        <authorList>
            <person name="Tisza M.J."/>
            <person name="Buck C.B."/>
        </authorList>
    </citation>
    <scope>NUCLEOTIDE SEQUENCE</scope>
    <source>
        <strain evidence="1">Cts9u10</strain>
    </source>
</reference>